<accession>A0A439DF51</accession>
<feature type="compositionally biased region" description="Basic residues" evidence="1">
    <location>
        <begin position="99"/>
        <end position="110"/>
    </location>
</feature>
<name>A0A439DF51_9PEZI</name>
<protein>
    <submittedName>
        <fullName evidence="2">Uncharacterized protein</fullName>
    </submittedName>
</protein>
<organism evidence="2 3">
    <name type="scientific">Xylaria grammica</name>
    <dbReference type="NCBI Taxonomy" id="363999"/>
    <lineage>
        <taxon>Eukaryota</taxon>
        <taxon>Fungi</taxon>
        <taxon>Dikarya</taxon>
        <taxon>Ascomycota</taxon>
        <taxon>Pezizomycotina</taxon>
        <taxon>Sordariomycetes</taxon>
        <taxon>Xylariomycetidae</taxon>
        <taxon>Xylariales</taxon>
        <taxon>Xylariaceae</taxon>
        <taxon>Xylaria</taxon>
    </lineage>
</organism>
<dbReference type="AlphaFoldDB" id="A0A439DF51"/>
<proteinExistence type="predicted"/>
<gene>
    <name evidence="2" type="ORF">EKO27_g2110</name>
</gene>
<feature type="region of interest" description="Disordered" evidence="1">
    <location>
        <begin position="67"/>
        <end position="168"/>
    </location>
</feature>
<evidence type="ECO:0000313" key="3">
    <source>
        <dbReference type="Proteomes" id="UP000286045"/>
    </source>
</evidence>
<dbReference type="Proteomes" id="UP000286045">
    <property type="component" value="Unassembled WGS sequence"/>
</dbReference>
<feature type="compositionally biased region" description="Polar residues" evidence="1">
    <location>
        <begin position="71"/>
        <end position="80"/>
    </location>
</feature>
<comment type="caution">
    <text evidence="2">The sequence shown here is derived from an EMBL/GenBank/DDBJ whole genome shotgun (WGS) entry which is preliminary data.</text>
</comment>
<dbReference type="EMBL" id="RYZI01000037">
    <property type="protein sequence ID" value="RWA12988.1"/>
    <property type="molecule type" value="Genomic_DNA"/>
</dbReference>
<keyword evidence="3" id="KW-1185">Reference proteome</keyword>
<feature type="region of interest" description="Disordered" evidence="1">
    <location>
        <begin position="1"/>
        <end position="41"/>
    </location>
</feature>
<reference evidence="2 3" key="1">
    <citation type="submission" date="2018-12" db="EMBL/GenBank/DDBJ databases">
        <title>Draft genome sequence of Xylaria grammica IHI A82.</title>
        <authorList>
            <person name="Buettner E."/>
            <person name="Kellner H."/>
        </authorList>
    </citation>
    <scope>NUCLEOTIDE SEQUENCE [LARGE SCALE GENOMIC DNA]</scope>
    <source>
        <strain evidence="2 3">IHI A82</strain>
    </source>
</reference>
<evidence type="ECO:0000256" key="1">
    <source>
        <dbReference type="SAM" id="MobiDB-lite"/>
    </source>
</evidence>
<feature type="compositionally biased region" description="Acidic residues" evidence="1">
    <location>
        <begin position="131"/>
        <end position="141"/>
    </location>
</feature>
<evidence type="ECO:0000313" key="2">
    <source>
        <dbReference type="EMBL" id="RWA12988.1"/>
    </source>
</evidence>
<sequence>MKRAATSDSDSKPRRVGYNARTPPVGYPYPTDNGVSRDTAGPTCDLEQVAIISPIPLRARKRYEGGYLESASASEPTVNDISGYEAEDEGDTEEIRQQKASRARRKKRTLTRYWPWDPDYHPKSSWNIKSDEDDGDDDDEEKLGSQPSDSQCSWRRAQSVPRNFFMDL</sequence>